<sequence>MKNLRKLLTLSSAGLLLSTFSPSTVTLFAQEDTGSEETSEVMDSQSTDTEGNETTEEANEETTEDAANDSDYAFEVETEVINNEEKVLGTATFRQDTEGVVTLELALEGLSEGEYGMHIHTVGLATAPTFEDAGGHFNPEEVEHGTESETGPHAGDLPNLVVGEDGTVNETIEIPNVSLDPEGENTLNSTDGTSLIIHTGTDDYMTQPTGDAGDRQAAAVIFAPLEDSEFYQANDYAFEVETEVINTEEEVLGTATFRQDAEGVVTLELALEGLTEGEYGMHIHTVGLATAPTFEDAGGHFNPEEVEHGTESETGPHAGDLPNLVVGEDGTVNETIEIPNVSLDPEGENTLNSTDGTSLIIHTGTDDYMTQPTGDAGDRQAAAVIFAPLEDSEFYQASDSATSNDDTSTSEEEVDEETTEDTE</sequence>
<feature type="compositionally biased region" description="Acidic residues" evidence="2">
    <location>
        <begin position="50"/>
        <end position="70"/>
    </location>
</feature>
<dbReference type="GO" id="GO:0005507">
    <property type="term" value="F:copper ion binding"/>
    <property type="evidence" value="ECO:0007669"/>
    <property type="project" value="InterPro"/>
</dbReference>
<feature type="signal peptide" evidence="3">
    <location>
        <begin position="1"/>
        <end position="29"/>
    </location>
</feature>
<dbReference type="CDD" id="cd00305">
    <property type="entry name" value="Cu-Zn_Superoxide_Dismutase"/>
    <property type="match status" value="2"/>
</dbReference>
<feature type="domain" description="Superoxide dismutase copper/zinc binding" evidence="4">
    <location>
        <begin position="88"/>
        <end position="221"/>
    </location>
</feature>
<evidence type="ECO:0000256" key="2">
    <source>
        <dbReference type="SAM" id="MobiDB-lite"/>
    </source>
</evidence>
<name>A0A844BJS5_9LACT</name>
<feature type="compositionally biased region" description="Low complexity" evidence="2">
    <location>
        <begin position="398"/>
        <end position="407"/>
    </location>
</feature>
<evidence type="ECO:0000256" key="3">
    <source>
        <dbReference type="SAM" id="SignalP"/>
    </source>
</evidence>
<proteinExistence type="inferred from homology"/>
<feature type="region of interest" description="Disordered" evidence="2">
    <location>
        <begin position="393"/>
        <end position="423"/>
    </location>
</feature>
<feature type="compositionally biased region" description="Acidic residues" evidence="2">
    <location>
        <begin position="408"/>
        <end position="423"/>
    </location>
</feature>
<dbReference type="EMBL" id="WJQR01000008">
    <property type="protein sequence ID" value="MRI82180.1"/>
    <property type="molecule type" value="Genomic_DNA"/>
</dbReference>
<dbReference type="InterPro" id="IPR036423">
    <property type="entry name" value="SOD-like_Cu/Zn_dom_sf"/>
</dbReference>
<protein>
    <recommendedName>
        <fullName evidence="4">Superoxide dismutase copper/zinc binding domain-containing protein</fullName>
    </recommendedName>
</protein>
<evidence type="ECO:0000313" key="5">
    <source>
        <dbReference type="EMBL" id="MRI82180.1"/>
    </source>
</evidence>
<keyword evidence="3" id="KW-0732">Signal</keyword>
<organism evidence="5 6">
    <name type="scientific">Fundicoccus ignavus</name>
    <dbReference type="NCBI Taxonomy" id="2664442"/>
    <lineage>
        <taxon>Bacteria</taxon>
        <taxon>Bacillati</taxon>
        <taxon>Bacillota</taxon>
        <taxon>Bacilli</taxon>
        <taxon>Lactobacillales</taxon>
        <taxon>Aerococcaceae</taxon>
        <taxon>Fundicoccus</taxon>
    </lineage>
</organism>
<dbReference type="PANTHER" id="PTHR10003">
    <property type="entry name" value="SUPEROXIDE DISMUTASE CU-ZN -RELATED"/>
    <property type="match status" value="1"/>
</dbReference>
<gene>
    <name evidence="5" type="ORF">GIY11_09190</name>
</gene>
<dbReference type="RefSeq" id="WP_153862322.1">
    <property type="nucleotide sequence ID" value="NZ_WJQR01000008.1"/>
</dbReference>
<evidence type="ECO:0000259" key="4">
    <source>
        <dbReference type="Pfam" id="PF00080"/>
    </source>
</evidence>
<dbReference type="Pfam" id="PF00080">
    <property type="entry name" value="Sod_Cu"/>
    <property type="match status" value="2"/>
</dbReference>
<evidence type="ECO:0000313" key="6">
    <source>
        <dbReference type="Proteomes" id="UP000469870"/>
    </source>
</evidence>
<feature type="domain" description="Superoxide dismutase copper/zinc binding" evidence="4">
    <location>
        <begin position="252"/>
        <end position="385"/>
    </location>
</feature>
<dbReference type="InterPro" id="IPR001424">
    <property type="entry name" value="SOD_Cu_Zn_dom"/>
</dbReference>
<feature type="chain" id="PRO_5032785482" description="Superoxide dismutase copper/zinc binding domain-containing protein" evidence="3">
    <location>
        <begin position="30"/>
        <end position="423"/>
    </location>
</feature>
<dbReference type="Proteomes" id="UP000469870">
    <property type="component" value="Unassembled WGS sequence"/>
</dbReference>
<dbReference type="SUPFAM" id="SSF49329">
    <property type="entry name" value="Cu,Zn superoxide dismutase-like"/>
    <property type="match status" value="2"/>
</dbReference>
<comment type="caution">
    <text evidence="5">The sequence shown here is derived from an EMBL/GenBank/DDBJ whole genome shotgun (WGS) entry which is preliminary data.</text>
</comment>
<accession>A0A844BJS5</accession>
<dbReference type="InterPro" id="IPR024134">
    <property type="entry name" value="SOD_Cu/Zn_/chaperone"/>
</dbReference>
<evidence type="ECO:0000256" key="1">
    <source>
        <dbReference type="ARBA" id="ARBA00010457"/>
    </source>
</evidence>
<dbReference type="AlphaFoldDB" id="A0A844BJS5"/>
<reference evidence="5 6" key="1">
    <citation type="submission" date="2019-11" db="EMBL/GenBank/DDBJ databases">
        <title>Characterisation of Fundicoccus ignavus gen. nov. sp. nov., a novel genus of the family Aerococcaceae isolated from bulk tank milk.</title>
        <authorList>
            <person name="Siebert A."/>
            <person name="Huptas C."/>
            <person name="Wenning M."/>
            <person name="Scherer S."/>
            <person name="Doll E.V."/>
        </authorList>
    </citation>
    <scope>NUCLEOTIDE SEQUENCE [LARGE SCALE GENOMIC DNA]</scope>
    <source>
        <strain evidence="5 6">DSM 109653</strain>
    </source>
</reference>
<dbReference type="GO" id="GO:0006801">
    <property type="term" value="P:superoxide metabolic process"/>
    <property type="evidence" value="ECO:0007669"/>
    <property type="project" value="InterPro"/>
</dbReference>
<feature type="region of interest" description="Disordered" evidence="2">
    <location>
        <begin position="32"/>
        <end position="70"/>
    </location>
</feature>
<comment type="similarity">
    <text evidence="1">Belongs to the Cu-Zn superoxide dismutase family.</text>
</comment>
<dbReference type="Gene3D" id="2.60.40.200">
    <property type="entry name" value="Superoxide dismutase, copper/zinc binding domain"/>
    <property type="match status" value="2"/>
</dbReference>